<dbReference type="Proteomes" id="UP000832011">
    <property type="component" value="Chromosome"/>
</dbReference>
<evidence type="ECO:0000313" key="3">
    <source>
        <dbReference type="Proteomes" id="UP000832011"/>
    </source>
</evidence>
<accession>A0ABY4DXY7</accession>
<gene>
    <name evidence="2" type="ORF">LVJ82_12980</name>
</gene>
<evidence type="ECO:0000313" key="2">
    <source>
        <dbReference type="EMBL" id="UOO88381.1"/>
    </source>
</evidence>
<dbReference type="EMBL" id="CP091511">
    <property type="protein sequence ID" value="UOO88381.1"/>
    <property type="molecule type" value="Genomic_DNA"/>
</dbReference>
<evidence type="ECO:0000256" key="1">
    <source>
        <dbReference type="SAM" id="MobiDB-lite"/>
    </source>
</evidence>
<organism evidence="2 3">
    <name type="scientific">Vitreoscilla massiliensis</name>
    <dbReference type="NCBI Taxonomy" id="1689272"/>
    <lineage>
        <taxon>Bacteria</taxon>
        <taxon>Pseudomonadati</taxon>
        <taxon>Pseudomonadota</taxon>
        <taxon>Betaproteobacteria</taxon>
        <taxon>Neisseriales</taxon>
        <taxon>Neisseriaceae</taxon>
        <taxon>Vitreoscilla</taxon>
    </lineage>
</organism>
<name>A0ABY4DXY7_9NEIS</name>
<protein>
    <submittedName>
        <fullName evidence="2">Uncharacterized protein</fullName>
    </submittedName>
</protein>
<keyword evidence="3" id="KW-1185">Reference proteome</keyword>
<proteinExistence type="predicted"/>
<feature type="region of interest" description="Disordered" evidence="1">
    <location>
        <begin position="1"/>
        <end position="31"/>
    </location>
</feature>
<reference evidence="2 3" key="1">
    <citation type="journal article" date="2022" name="Res Sq">
        <title>Evolution of multicellular longitudinally dividing oral cavity symbionts (Neisseriaceae).</title>
        <authorList>
            <person name="Nyongesa S."/>
            <person name="Weber P."/>
            <person name="Bernet E."/>
            <person name="Pullido F."/>
            <person name="Nieckarz M."/>
            <person name="Delaby M."/>
            <person name="Nieves C."/>
            <person name="Viehboeck T."/>
            <person name="Krause N."/>
            <person name="Rivera-Millot A."/>
            <person name="Nakamura A."/>
            <person name="Vischer N."/>
            <person name="VanNieuwenhze M."/>
            <person name="Brun Y."/>
            <person name="Cava F."/>
            <person name="Bulgheresi S."/>
            <person name="Veyrier F."/>
        </authorList>
    </citation>
    <scope>NUCLEOTIDE SEQUENCE [LARGE SCALE GENOMIC DNA]</scope>
    <source>
        <strain evidence="2 3">SN4</strain>
    </source>
</reference>
<dbReference type="RefSeq" id="WP_058357937.1">
    <property type="nucleotide sequence ID" value="NZ_CABKVG010000010.1"/>
</dbReference>
<sequence>MHDTHAGQGRWSGGEDNNVAESGRGQGGIIAREHRSESPYCVKTAHIGNGNPTIHCGAENAMPCH</sequence>